<organism evidence="2 3">
    <name type="scientific">Blautia obeum</name>
    <dbReference type="NCBI Taxonomy" id="40520"/>
    <lineage>
        <taxon>Bacteria</taxon>
        <taxon>Bacillati</taxon>
        <taxon>Bacillota</taxon>
        <taxon>Clostridia</taxon>
        <taxon>Lachnospirales</taxon>
        <taxon>Lachnospiraceae</taxon>
        <taxon>Blautia</taxon>
    </lineage>
</organism>
<dbReference type="RefSeq" id="WP_009247031.1">
    <property type="nucleotide sequence ID" value="NZ_QROS01000008.1"/>
</dbReference>
<accession>A0A415LBY6</accession>
<proteinExistence type="predicted"/>
<dbReference type="GeneID" id="97508337"/>
<sequence>MNFLECTSAEYGYFEYLLILAWKRKKYPLTFEKSEELESLKQLFVFPELKKYLQENLENKLNISFSDRDYDYIFLVYCCTNSCVFADKWKREDIELVHKIIFANGKVKHLIKKFENKFCLDVTQSHAFKSSIIYFYKKCFFNLHCIIPDKHFYLDSKKDSSKLMVRQCVSEMIDTWKKENHIPYPVDAGHLQYLSLQIFSIVQQFMKPVQIFIVSDLTAELEILKLYLARKFSRHRITIKPVLLNAQDLSFMSELDNSVIITKKVFAHLLSTMGISKNNSIVPINIEVNELDKQAIVDALVKCEKNIFRQYVLK</sequence>
<dbReference type="InterPro" id="IPR013236">
    <property type="entry name" value="Mga_PRD_dom"/>
</dbReference>
<dbReference type="EMBL" id="QROS01000008">
    <property type="protein sequence ID" value="RHL46036.1"/>
    <property type="molecule type" value="Genomic_DNA"/>
</dbReference>
<evidence type="ECO:0000259" key="1">
    <source>
        <dbReference type="Pfam" id="PF08270"/>
    </source>
</evidence>
<dbReference type="Pfam" id="PF08270">
    <property type="entry name" value="PRD_Mga"/>
    <property type="match status" value="1"/>
</dbReference>
<evidence type="ECO:0000313" key="3">
    <source>
        <dbReference type="Proteomes" id="UP000285897"/>
    </source>
</evidence>
<protein>
    <recommendedName>
        <fullName evidence="1">M protein trans-acting positive regulator (MGA) PRD domain-containing protein</fullName>
    </recommendedName>
</protein>
<feature type="domain" description="M protein trans-acting positive regulator (MGA) PRD" evidence="1">
    <location>
        <begin position="7"/>
        <end position="162"/>
    </location>
</feature>
<dbReference type="Proteomes" id="UP000285897">
    <property type="component" value="Unassembled WGS sequence"/>
</dbReference>
<evidence type="ECO:0000313" key="2">
    <source>
        <dbReference type="EMBL" id="RHL46036.1"/>
    </source>
</evidence>
<dbReference type="AlphaFoldDB" id="A0A415LBY6"/>
<reference evidence="2 3" key="1">
    <citation type="submission" date="2018-08" db="EMBL/GenBank/DDBJ databases">
        <title>A genome reference for cultivated species of the human gut microbiota.</title>
        <authorList>
            <person name="Zou Y."/>
            <person name="Xue W."/>
            <person name="Luo G."/>
        </authorList>
    </citation>
    <scope>NUCLEOTIDE SEQUENCE [LARGE SCALE GENOMIC DNA]</scope>
    <source>
        <strain evidence="2 3">AF37-6AC</strain>
    </source>
</reference>
<gene>
    <name evidence="2" type="ORF">DW021_11360</name>
</gene>
<name>A0A415LBY6_9FIRM</name>
<comment type="caution">
    <text evidence="2">The sequence shown here is derived from an EMBL/GenBank/DDBJ whole genome shotgun (WGS) entry which is preliminary data.</text>
</comment>